<organism evidence="2 3">
    <name type="scientific">Candidatus Clostridium radicumherbarum</name>
    <dbReference type="NCBI Taxonomy" id="3381662"/>
    <lineage>
        <taxon>Bacteria</taxon>
        <taxon>Bacillati</taxon>
        <taxon>Bacillota</taxon>
        <taxon>Clostridia</taxon>
        <taxon>Eubacteriales</taxon>
        <taxon>Clostridiaceae</taxon>
        <taxon>Clostridium</taxon>
    </lineage>
</organism>
<sequence length="183" mass="20439">MFIRGIILGAGKASRMGYNKLAIKIENSTIVQRVIENAKASKLDELVFITGKYDIFTDIIKFQNEEYETGMSTSIIKGLQGFKGEAVMILLGDMPFVSSDIINILYDGFIKSNKNIVVPVNESKRGNPVIIGKKYFKDLLNNEGDKGARDIIKNNPEDVLQIEIEDRGIFIDIDDENAVGKFL</sequence>
<dbReference type="PANTHER" id="PTHR43777">
    <property type="entry name" value="MOLYBDENUM COFACTOR CYTIDYLYLTRANSFERASE"/>
    <property type="match status" value="1"/>
</dbReference>
<keyword evidence="3" id="KW-1185">Reference proteome</keyword>
<evidence type="ECO:0000259" key="1">
    <source>
        <dbReference type="Pfam" id="PF12804"/>
    </source>
</evidence>
<feature type="domain" description="MobA-like NTP transferase" evidence="1">
    <location>
        <begin position="5"/>
        <end position="155"/>
    </location>
</feature>
<dbReference type="InterPro" id="IPR025877">
    <property type="entry name" value="MobA-like_NTP_Trfase"/>
</dbReference>
<evidence type="ECO:0000313" key="2">
    <source>
        <dbReference type="EMBL" id="MFL0269866.1"/>
    </source>
</evidence>
<dbReference type="InterPro" id="IPR029044">
    <property type="entry name" value="Nucleotide-diphossugar_trans"/>
</dbReference>
<comment type="caution">
    <text evidence="2">The sequence shown here is derived from an EMBL/GenBank/DDBJ whole genome shotgun (WGS) entry which is preliminary data.</text>
</comment>
<dbReference type="Pfam" id="PF12804">
    <property type="entry name" value="NTP_transf_3"/>
    <property type="match status" value="1"/>
</dbReference>
<dbReference type="EMBL" id="JBJHZY010000004">
    <property type="protein sequence ID" value="MFL0269866.1"/>
    <property type="molecule type" value="Genomic_DNA"/>
</dbReference>
<dbReference type="Gene3D" id="3.90.550.10">
    <property type="entry name" value="Spore Coat Polysaccharide Biosynthesis Protein SpsA, Chain A"/>
    <property type="match status" value="1"/>
</dbReference>
<dbReference type="SUPFAM" id="SSF53448">
    <property type="entry name" value="Nucleotide-diphospho-sugar transferases"/>
    <property type="match status" value="1"/>
</dbReference>
<dbReference type="CDD" id="cd04182">
    <property type="entry name" value="GT_2_like_f"/>
    <property type="match status" value="1"/>
</dbReference>
<dbReference type="PANTHER" id="PTHR43777:SF1">
    <property type="entry name" value="MOLYBDENUM COFACTOR CYTIDYLYLTRANSFERASE"/>
    <property type="match status" value="1"/>
</dbReference>
<gene>
    <name evidence="2" type="ORF">ACJDUH_17460</name>
</gene>
<proteinExistence type="predicted"/>
<accession>A0ABW8TX54</accession>
<name>A0ABW8TX54_9CLOT</name>
<dbReference type="Proteomes" id="UP001623661">
    <property type="component" value="Unassembled WGS sequence"/>
</dbReference>
<protein>
    <submittedName>
        <fullName evidence="2">Nucleotidyltransferase family protein</fullName>
    </submittedName>
</protein>
<evidence type="ECO:0000313" key="3">
    <source>
        <dbReference type="Proteomes" id="UP001623661"/>
    </source>
</evidence>
<dbReference type="RefSeq" id="WP_406766487.1">
    <property type="nucleotide sequence ID" value="NZ_JBJHZY010000004.1"/>
</dbReference>
<reference evidence="2 3" key="1">
    <citation type="submission" date="2024-11" db="EMBL/GenBank/DDBJ databases">
        <authorList>
            <person name="Heng Y.C."/>
            <person name="Lim A.C.H."/>
            <person name="Lee J.K.Y."/>
            <person name="Kittelmann S."/>
        </authorList>
    </citation>
    <scope>NUCLEOTIDE SEQUENCE [LARGE SCALE GENOMIC DNA]</scope>
    <source>
        <strain evidence="2 3">WILCCON 0202</strain>
    </source>
</reference>